<sequence length="189" mass="20482">MSDQTHNIQSLREVLFETLNGVKTGSVDVARAKSINETAQTIINSLKAEIDYIRVAGGKTKFIDQLDHVGSSSTQPVAKPEPITVDLPSPPATSSKKTEALNNDLDKLESVLAKPVQDPLLDAVLPVIMQNDQASKDSALCNIKTKKPTPQVNTSINQNKTSRKTSTGTEYVEEKNGMIIRTHQAGGKF</sequence>
<feature type="region of interest" description="Disordered" evidence="1">
    <location>
        <begin position="148"/>
        <end position="170"/>
    </location>
</feature>
<reference evidence="2" key="1">
    <citation type="submission" date="2021-02" db="EMBL/GenBank/DDBJ databases">
        <title>Comparative genomics of Ferrovum myxofaciens strains, predominant extremophile bacteria forming large biofilm stalactites in acid mine ecosystems.</title>
        <authorList>
            <person name="Burkartova K."/>
            <person name="Ridl J."/>
            <person name="Pajer P."/>
            <person name="Falteisek L."/>
        </authorList>
    </citation>
    <scope>NUCLEOTIDE SEQUENCE</scope>
    <source>
        <strain evidence="2">MI1III</strain>
    </source>
</reference>
<dbReference type="Proteomes" id="UP000683551">
    <property type="component" value="Chromosome"/>
</dbReference>
<proteinExistence type="predicted"/>
<dbReference type="AlphaFoldDB" id="A0A9E6MYJ4"/>
<accession>A0A9E6MYJ4</accession>
<feature type="region of interest" description="Disordered" evidence="1">
    <location>
        <begin position="70"/>
        <end position="98"/>
    </location>
</feature>
<evidence type="ECO:0000256" key="1">
    <source>
        <dbReference type="SAM" id="MobiDB-lite"/>
    </source>
</evidence>
<protein>
    <submittedName>
        <fullName evidence="2">Uncharacterized protein</fullName>
    </submittedName>
</protein>
<dbReference type="RefSeq" id="WP_273145282.1">
    <property type="nucleotide sequence ID" value="NZ_CP053675.1"/>
</dbReference>
<feature type="compositionally biased region" description="Polar residues" evidence="1">
    <location>
        <begin position="148"/>
        <end position="169"/>
    </location>
</feature>
<evidence type="ECO:0000313" key="2">
    <source>
        <dbReference type="EMBL" id="QWY77808.1"/>
    </source>
</evidence>
<evidence type="ECO:0000313" key="3">
    <source>
        <dbReference type="Proteomes" id="UP000683551"/>
    </source>
</evidence>
<gene>
    <name evidence="2" type="ORF">JZL65_01590</name>
</gene>
<name>A0A9E6MYJ4_9PROT</name>
<dbReference type="EMBL" id="CP071137">
    <property type="protein sequence ID" value="QWY77808.1"/>
    <property type="molecule type" value="Genomic_DNA"/>
</dbReference>
<organism evidence="2 3">
    <name type="scientific">Ferrovum myxofaciens</name>
    <dbReference type="NCBI Taxonomy" id="416213"/>
    <lineage>
        <taxon>Bacteria</taxon>
        <taxon>Pseudomonadati</taxon>
        <taxon>Pseudomonadota</taxon>
        <taxon>Betaproteobacteria</taxon>
        <taxon>Ferrovales</taxon>
        <taxon>Ferrovaceae</taxon>
        <taxon>Ferrovum</taxon>
    </lineage>
</organism>